<gene>
    <name evidence="2" type="ORF">SAMN04488243_10422</name>
</gene>
<evidence type="ECO:0000313" key="3">
    <source>
        <dbReference type="Proteomes" id="UP000199446"/>
    </source>
</evidence>
<dbReference type="Proteomes" id="UP000199446">
    <property type="component" value="Unassembled WGS sequence"/>
</dbReference>
<feature type="domain" description="ASCH" evidence="1">
    <location>
        <begin position="6"/>
        <end position="140"/>
    </location>
</feature>
<evidence type="ECO:0000313" key="2">
    <source>
        <dbReference type="EMBL" id="SDE56678.1"/>
    </source>
</evidence>
<dbReference type="SMART" id="SM01022">
    <property type="entry name" value="ASCH"/>
    <property type="match status" value="1"/>
</dbReference>
<name>A0A1G7DYX9_9DEIN</name>
<accession>A0A1G7DYX9</accession>
<dbReference type="InterPro" id="IPR007374">
    <property type="entry name" value="ASCH_domain"/>
</dbReference>
<keyword evidence="3" id="KW-1185">Reference proteome</keyword>
<organism evidence="2 3">
    <name type="scientific">Thermus arciformis</name>
    <dbReference type="NCBI Taxonomy" id="482827"/>
    <lineage>
        <taxon>Bacteria</taxon>
        <taxon>Thermotogati</taxon>
        <taxon>Deinococcota</taxon>
        <taxon>Deinococci</taxon>
        <taxon>Thermales</taxon>
        <taxon>Thermaceae</taxon>
        <taxon>Thermus</taxon>
    </lineage>
</organism>
<dbReference type="AlphaFoldDB" id="A0A1G7DYX9"/>
<reference evidence="3" key="1">
    <citation type="submission" date="2016-10" db="EMBL/GenBank/DDBJ databases">
        <authorList>
            <person name="Varghese N."/>
            <person name="Submissions S."/>
        </authorList>
    </citation>
    <scope>NUCLEOTIDE SEQUENCE [LARGE SCALE GENOMIC DNA]</scope>
    <source>
        <strain evidence="3">CGMCC 1.6992</strain>
    </source>
</reference>
<dbReference type="EMBL" id="FNBC01000004">
    <property type="protein sequence ID" value="SDE56678.1"/>
    <property type="molecule type" value="Genomic_DNA"/>
</dbReference>
<dbReference type="SUPFAM" id="SSF88697">
    <property type="entry name" value="PUA domain-like"/>
    <property type="match status" value="1"/>
</dbReference>
<proteinExistence type="predicted"/>
<dbReference type="Pfam" id="PF04266">
    <property type="entry name" value="ASCH"/>
    <property type="match status" value="1"/>
</dbReference>
<evidence type="ECO:0000259" key="1">
    <source>
        <dbReference type="SMART" id="SM01022"/>
    </source>
</evidence>
<sequence>MPTPMIRFRGEYLEAVASGRKTCTLRFKRPKLQPGDRVRLAFGRRDRPTILEAVVREVAELHIPGEVEVVRVWLEAPTDEEAERLWETMAAEQEGLPSPSYGELLDRACQDSGTDLLDLLVDMVYANTDTVWAIWFEVVDA</sequence>
<dbReference type="InterPro" id="IPR015947">
    <property type="entry name" value="PUA-like_sf"/>
</dbReference>
<protein>
    <recommendedName>
        <fullName evidence="1">ASCH domain-containing protein</fullName>
    </recommendedName>
</protein>
<dbReference type="STRING" id="482827.SAMN04488243_10422"/>